<comment type="caution">
    <text evidence="9">The sequence shown here is derived from an EMBL/GenBank/DDBJ whole genome shotgun (WGS) entry which is preliminary data.</text>
</comment>
<dbReference type="InterPro" id="IPR043216">
    <property type="entry name" value="PAP-like"/>
</dbReference>
<feature type="transmembrane region" description="Helical" evidence="7">
    <location>
        <begin position="244"/>
        <end position="261"/>
    </location>
</feature>
<proteinExistence type="inferred from homology"/>
<dbReference type="GO" id="GO:0006644">
    <property type="term" value="P:phospholipid metabolic process"/>
    <property type="evidence" value="ECO:0007669"/>
    <property type="project" value="InterPro"/>
</dbReference>
<gene>
    <name evidence="9" type="ORF">EGW08_007585</name>
</gene>
<feature type="transmembrane region" description="Helical" evidence="7">
    <location>
        <begin position="273"/>
        <end position="293"/>
    </location>
</feature>
<dbReference type="GO" id="GO:0008195">
    <property type="term" value="F:phosphatidate phosphatase activity"/>
    <property type="evidence" value="ECO:0007669"/>
    <property type="project" value="TreeGrafter"/>
</dbReference>
<reference evidence="9 10" key="1">
    <citation type="submission" date="2019-01" db="EMBL/GenBank/DDBJ databases">
        <title>A draft genome assembly of the solar-powered sea slug Elysia chlorotica.</title>
        <authorList>
            <person name="Cai H."/>
            <person name="Li Q."/>
            <person name="Fang X."/>
            <person name="Li J."/>
            <person name="Curtis N.E."/>
            <person name="Altenburger A."/>
            <person name="Shibata T."/>
            <person name="Feng M."/>
            <person name="Maeda T."/>
            <person name="Schwartz J.A."/>
            <person name="Shigenobu S."/>
            <person name="Lundholm N."/>
            <person name="Nishiyama T."/>
            <person name="Yang H."/>
            <person name="Hasebe M."/>
            <person name="Li S."/>
            <person name="Pierce S.K."/>
            <person name="Wang J."/>
        </authorList>
    </citation>
    <scope>NUCLEOTIDE SEQUENCE [LARGE SCALE GENOMIC DNA]</scope>
    <source>
        <strain evidence="9">EC2010</strain>
        <tissue evidence="9">Whole organism of an adult</tissue>
    </source>
</reference>
<dbReference type="SMART" id="SM00014">
    <property type="entry name" value="acidPPc"/>
    <property type="match status" value="1"/>
</dbReference>
<evidence type="ECO:0000256" key="1">
    <source>
        <dbReference type="ARBA" id="ARBA00004141"/>
    </source>
</evidence>
<dbReference type="Gene3D" id="1.20.144.10">
    <property type="entry name" value="Phosphatidic acid phosphatase type 2/haloperoxidase"/>
    <property type="match status" value="1"/>
</dbReference>
<feature type="compositionally biased region" description="Basic and acidic residues" evidence="6">
    <location>
        <begin position="15"/>
        <end position="29"/>
    </location>
</feature>
<dbReference type="PANTHER" id="PTHR10165:SF174">
    <property type="entry name" value="PHOSPHATIDIC ACID PHOSPHATASE TYPE 2_HALOPEROXIDASE DOMAIN-CONTAINING PROTEIN"/>
    <property type="match status" value="1"/>
</dbReference>
<feature type="region of interest" description="Disordered" evidence="6">
    <location>
        <begin position="1"/>
        <end position="34"/>
    </location>
</feature>
<dbReference type="Pfam" id="PF01569">
    <property type="entry name" value="PAP2"/>
    <property type="match status" value="1"/>
</dbReference>
<dbReference type="GO" id="GO:0046839">
    <property type="term" value="P:phospholipid dephosphorylation"/>
    <property type="evidence" value="ECO:0007669"/>
    <property type="project" value="TreeGrafter"/>
</dbReference>
<dbReference type="GO" id="GO:0005886">
    <property type="term" value="C:plasma membrane"/>
    <property type="evidence" value="ECO:0007669"/>
    <property type="project" value="TreeGrafter"/>
</dbReference>
<evidence type="ECO:0000256" key="6">
    <source>
        <dbReference type="SAM" id="MobiDB-lite"/>
    </source>
</evidence>
<evidence type="ECO:0000313" key="9">
    <source>
        <dbReference type="EMBL" id="RUS84665.1"/>
    </source>
</evidence>
<feature type="transmembrane region" description="Helical" evidence="7">
    <location>
        <begin position="138"/>
        <end position="165"/>
    </location>
</feature>
<evidence type="ECO:0000256" key="3">
    <source>
        <dbReference type="ARBA" id="ARBA00022692"/>
    </source>
</evidence>
<dbReference type="OrthoDB" id="8907274at2759"/>
<keyword evidence="4 7" id="KW-1133">Transmembrane helix</keyword>
<organism evidence="9 10">
    <name type="scientific">Elysia chlorotica</name>
    <name type="common">Eastern emerald elysia</name>
    <name type="synonym">Sea slug</name>
    <dbReference type="NCBI Taxonomy" id="188477"/>
    <lineage>
        <taxon>Eukaryota</taxon>
        <taxon>Metazoa</taxon>
        <taxon>Spiralia</taxon>
        <taxon>Lophotrochozoa</taxon>
        <taxon>Mollusca</taxon>
        <taxon>Gastropoda</taxon>
        <taxon>Heterobranchia</taxon>
        <taxon>Euthyneura</taxon>
        <taxon>Panpulmonata</taxon>
        <taxon>Sacoglossa</taxon>
        <taxon>Placobranchoidea</taxon>
        <taxon>Plakobranchidae</taxon>
        <taxon>Elysia</taxon>
    </lineage>
</organism>
<keyword evidence="5 7" id="KW-0472">Membrane</keyword>
<feature type="transmembrane region" description="Helical" evidence="7">
    <location>
        <begin position="96"/>
        <end position="118"/>
    </location>
</feature>
<keyword evidence="3 7" id="KW-0812">Transmembrane</keyword>
<dbReference type="AlphaFoldDB" id="A0A433TSX0"/>
<protein>
    <recommendedName>
        <fullName evidence="8">Phosphatidic acid phosphatase type 2/haloperoxidase domain-containing protein</fullName>
    </recommendedName>
</protein>
<dbReference type="Proteomes" id="UP000271974">
    <property type="component" value="Unassembled WGS sequence"/>
</dbReference>
<evidence type="ECO:0000256" key="5">
    <source>
        <dbReference type="ARBA" id="ARBA00023136"/>
    </source>
</evidence>
<comment type="similarity">
    <text evidence="2">Belongs to the PA-phosphatase related phosphoesterase family.</text>
</comment>
<evidence type="ECO:0000256" key="2">
    <source>
        <dbReference type="ARBA" id="ARBA00008816"/>
    </source>
</evidence>
<dbReference type="STRING" id="188477.A0A433TSX0"/>
<evidence type="ECO:0000256" key="7">
    <source>
        <dbReference type="SAM" id="Phobius"/>
    </source>
</evidence>
<feature type="domain" description="Phosphatidic acid phosphatase type 2/haloperoxidase" evidence="8">
    <location>
        <begin position="149"/>
        <end position="290"/>
    </location>
</feature>
<evidence type="ECO:0000259" key="8">
    <source>
        <dbReference type="SMART" id="SM00014"/>
    </source>
</evidence>
<evidence type="ECO:0000313" key="10">
    <source>
        <dbReference type="Proteomes" id="UP000271974"/>
    </source>
</evidence>
<comment type="subcellular location">
    <subcellularLocation>
        <location evidence="1">Membrane</location>
        <topology evidence="1">Multi-pass membrane protein</topology>
    </subcellularLocation>
</comment>
<name>A0A433TSX0_ELYCH</name>
<evidence type="ECO:0000256" key="4">
    <source>
        <dbReference type="ARBA" id="ARBA00022989"/>
    </source>
</evidence>
<dbReference type="EMBL" id="RQTK01000198">
    <property type="protein sequence ID" value="RUS84665.1"/>
    <property type="molecule type" value="Genomic_DNA"/>
</dbReference>
<accession>A0A433TSX0</accession>
<feature type="transmembrane region" description="Helical" evidence="7">
    <location>
        <begin position="44"/>
        <end position="63"/>
    </location>
</feature>
<dbReference type="PANTHER" id="PTHR10165">
    <property type="entry name" value="LIPID PHOSPHATE PHOSPHATASE"/>
    <property type="match status" value="1"/>
</dbReference>
<dbReference type="InterPro" id="IPR036938">
    <property type="entry name" value="PAP2/HPO_sf"/>
</dbReference>
<sequence length="336" mass="38158">MAAVDQDQEAATGSNDDKVSEMDREKPVEEVPPTGDAWWKDTKIWINLVGYIAVTLALIVIKVRPDLMPANERGYNCNDPTLKYPTKQDSVHQQTLIISTVSILLISVFISEGVYSVTPDYHSQRSLEALGEVPLKDKIFLFINLVTSKLLYGYLGLILTMNLTYHLQHMTSSFRPDFLGVCDPKPKHCEHNQIGYFIHCQQPNRALLADSRMSFPSEYATISFYMVFFSSLIIERAISGDFFALKLAVQSSYLFWAIYVTCSRIKDNKNHPIDSMCGCFIGILMAFLTDYLATYSDYMDGANYYDPSNITLNIQDWEDTEAQGEENPDAQHPQEF</sequence>
<dbReference type="InterPro" id="IPR000326">
    <property type="entry name" value="PAP2/HPO"/>
</dbReference>
<dbReference type="GO" id="GO:0007165">
    <property type="term" value="P:signal transduction"/>
    <property type="evidence" value="ECO:0007669"/>
    <property type="project" value="TreeGrafter"/>
</dbReference>
<dbReference type="SUPFAM" id="SSF48317">
    <property type="entry name" value="Acid phosphatase/Vanadium-dependent haloperoxidase"/>
    <property type="match status" value="1"/>
</dbReference>
<keyword evidence="10" id="KW-1185">Reference proteome</keyword>